<sequence>MTYKSQTKKKFETYSHLVMFATISFLLINNKSKKRFFHHSIVLNNIIKYIVAALPLPPLSLTSFLFQYDCTLTAIHLTYHIHTTCLYIFYCIKRNNI</sequence>
<proteinExistence type="predicted"/>
<feature type="transmembrane region" description="Helical" evidence="1">
    <location>
        <begin position="49"/>
        <end position="68"/>
    </location>
</feature>
<feature type="transmembrane region" description="Helical" evidence="1">
    <location>
        <begin position="74"/>
        <end position="92"/>
    </location>
</feature>
<evidence type="ECO:0000313" key="2">
    <source>
        <dbReference type="EMBL" id="OSX95929.1"/>
    </source>
</evidence>
<dbReference type="EMBL" id="MRWU01000002">
    <property type="protein sequence ID" value="OSX95929.1"/>
    <property type="molecule type" value="Genomic_DNA"/>
</dbReference>
<organism evidence="2 3">
    <name type="scientific">Bacillus mycoides</name>
    <dbReference type="NCBI Taxonomy" id="1405"/>
    <lineage>
        <taxon>Bacteria</taxon>
        <taxon>Bacillati</taxon>
        <taxon>Bacillota</taxon>
        <taxon>Bacilli</taxon>
        <taxon>Bacillales</taxon>
        <taxon>Bacillaceae</taxon>
        <taxon>Bacillus</taxon>
        <taxon>Bacillus cereus group</taxon>
    </lineage>
</organism>
<evidence type="ECO:0000313" key="3">
    <source>
        <dbReference type="Proteomes" id="UP000194131"/>
    </source>
</evidence>
<keyword evidence="1" id="KW-1133">Transmembrane helix</keyword>
<dbReference type="Proteomes" id="UP000194131">
    <property type="component" value="Unassembled WGS sequence"/>
</dbReference>
<keyword evidence="1" id="KW-0812">Transmembrane</keyword>
<protein>
    <recommendedName>
        <fullName evidence="4">Recombinase RecQ</fullName>
    </recommendedName>
</protein>
<evidence type="ECO:0008006" key="4">
    <source>
        <dbReference type="Google" id="ProtNLM"/>
    </source>
</evidence>
<evidence type="ECO:0000256" key="1">
    <source>
        <dbReference type="SAM" id="Phobius"/>
    </source>
</evidence>
<dbReference type="AlphaFoldDB" id="A0AAP7WCZ2"/>
<reference evidence="2 3" key="1">
    <citation type="submission" date="2016-12" db="EMBL/GenBank/DDBJ databases">
        <title>Genome Sequences of Twelve Sporeforming Bacillus Species Isolated from Foods.</title>
        <authorList>
            <person name="De Jong A."/>
            <person name="Holsappel S."/>
            <person name="Kuipers O.P."/>
        </authorList>
    </citation>
    <scope>NUCLEOTIDE SEQUENCE [LARGE SCALE GENOMIC DNA]</scope>
    <source>
        <strain evidence="2 3">S3E15</strain>
    </source>
</reference>
<name>A0AAP7WCZ2_BACMY</name>
<accession>A0AAP7WCZ2</accession>
<keyword evidence="1" id="KW-0472">Membrane</keyword>
<comment type="caution">
    <text evidence="2">The sequence shown here is derived from an EMBL/GenBank/DDBJ whole genome shotgun (WGS) entry which is preliminary data.</text>
</comment>
<gene>
    <name evidence="2" type="ORF">S3E15_02407</name>
</gene>